<dbReference type="EMBL" id="CAJVQC010002155">
    <property type="protein sequence ID" value="CAG8506827.1"/>
    <property type="molecule type" value="Genomic_DNA"/>
</dbReference>
<dbReference type="Proteomes" id="UP000789920">
    <property type="component" value="Unassembled WGS sequence"/>
</dbReference>
<keyword evidence="2" id="KW-1185">Reference proteome</keyword>
<name>A0ACA9L244_9GLOM</name>
<evidence type="ECO:0000313" key="1">
    <source>
        <dbReference type="EMBL" id="CAG8506827.1"/>
    </source>
</evidence>
<evidence type="ECO:0000313" key="2">
    <source>
        <dbReference type="Proteomes" id="UP000789920"/>
    </source>
</evidence>
<proteinExistence type="predicted"/>
<sequence length="73" mass="8612">MTKVGKIWEHFTKLGVIEGYKQERAKCNRCPFTCASTVLRCEEHFKVCTNTSIEILKEYFGEEFERPRFNVFG</sequence>
<gene>
    <name evidence="1" type="ORF">RPERSI_LOCUS2076</name>
</gene>
<accession>A0ACA9L244</accession>
<protein>
    <submittedName>
        <fullName evidence="1">10294_t:CDS:1</fullName>
    </submittedName>
</protein>
<organism evidence="1 2">
    <name type="scientific">Racocetra persica</name>
    <dbReference type="NCBI Taxonomy" id="160502"/>
    <lineage>
        <taxon>Eukaryota</taxon>
        <taxon>Fungi</taxon>
        <taxon>Fungi incertae sedis</taxon>
        <taxon>Mucoromycota</taxon>
        <taxon>Glomeromycotina</taxon>
        <taxon>Glomeromycetes</taxon>
        <taxon>Diversisporales</taxon>
        <taxon>Gigasporaceae</taxon>
        <taxon>Racocetra</taxon>
    </lineage>
</organism>
<reference evidence="1" key="1">
    <citation type="submission" date="2021-06" db="EMBL/GenBank/DDBJ databases">
        <authorList>
            <person name="Kallberg Y."/>
            <person name="Tangrot J."/>
            <person name="Rosling A."/>
        </authorList>
    </citation>
    <scope>NUCLEOTIDE SEQUENCE</scope>
    <source>
        <strain evidence="1">MA461A</strain>
    </source>
</reference>
<comment type="caution">
    <text evidence="1">The sequence shown here is derived from an EMBL/GenBank/DDBJ whole genome shotgun (WGS) entry which is preliminary data.</text>
</comment>